<evidence type="ECO:0008006" key="7">
    <source>
        <dbReference type="Google" id="ProtNLM"/>
    </source>
</evidence>
<dbReference type="InterPro" id="IPR000873">
    <property type="entry name" value="AMP-dep_synth/lig_dom"/>
</dbReference>
<evidence type="ECO:0000256" key="1">
    <source>
        <dbReference type="ARBA" id="ARBA00006432"/>
    </source>
</evidence>
<dbReference type="InterPro" id="IPR020845">
    <property type="entry name" value="AMP-binding_CS"/>
</dbReference>
<dbReference type="CDD" id="cd05911">
    <property type="entry name" value="Firefly_Luc_like"/>
    <property type="match status" value="1"/>
</dbReference>
<dbReference type="Pfam" id="PF00501">
    <property type="entry name" value="AMP-binding"/>
    <property type="match status" value="1"/>
</dbReference>
<dbReference type="Gene3D" id="3.30.300.30">
    <property type="match status" value="1"/>
</dbReference>
<dbReference type="Proteomes" id="UP001310890">
    <property type="component" value="Unassembled WGS sequence"/>
</dbReference>
<feature type="domain" description="AMP-dependent synthetase/ligase" evidence="3">
    <location>
        <begin position="38"/>
        <end position="394"/>
    </location>
</feature>
<dbReference type="AlphaFoldDB" id="A0AAN7TC67"/>
<dbReference type="InterPro" id="IPR042099">
    <property type="entry name" value="ANL_N_sf"/>
</dbReference>
<dbReference type="InterPro" id="IPR025110">
    <property type="entry name" value="AMP-bd_C"/>
</dbReference>
<dbReference type="GO" id="GO:0016405">
    <property type="term" value="F:CoA-ligase activity"/>
    <property type="evidence" value="ECO:0007669"/>
    <property type="project" value="TreeGrafter"/>
</dbReference>
<gene>
    <name evidence="5" type="ORF">LTR62_007565</name>
</gene>
<reference evidence="5" key="1">
    <citation type="submission" date="2023-08" db="EMBL/GenBank/DDBJ databases">
        <title>Black Yeasts Isolated from many extreme environments.</title>
        <authorList>
            <person name="Coleine C."/>
            <person name="Stajich J.E."/>
            <person name="Selbmann L."/>
        </authorList>
    </citation>
    <scope>NUCLEOTIDE SEQUENCE</scope>
    <source>
        <strain evidence="5">CCFEE 5401</strain>
    </source>
</reference>
<comment type="similarity">
    <text evidence="1">Belongs to the ATP-dependent AMP-binding enzyme family.</text>
</comment>
<dbReference type="PANTHER" id="PTHR24096">
    <property type="entry name" value="LONG-CHAIN-FATTY-ACID--COA LIGASE"/>
    <property type="match status" value="1"/>
</dbReference>
<evidence type="ECO:0000313" key="5">
    <source>
        <dbReference type="EMBL" id="KAK5109108.1"/>
    </source>
</evidence>
<dbReference type="PANTHER" id="PTHR24096:SF149">
    <property type="entry name" value="AMP-BINDING DOMAIN-CONTAINING PROTEIN-RELATED"/>
    <property type="match status" value="1"/>
</dbReference>
<proteinExistence type="inferred from homology"/>
<evidence type="ECO:0000259" key="4">
    <source>
        <dbReference type="Pfam" id="PF13193"/>
    </source>
</evidence>
<dbReference type="EMBL" id="JAVRRL010000071">
    <property type="protein sequence ID" value="KAK5109108.1"/>
    <property type="molecule type" value="Genomic_DNA"/>
</dbReference>
<protein>
    <recommendedName>
        <fullName evidence="7">Acetyl-CoA synthetase-like protein</fullName>
    </recommendedName>
</protein>
<dbReference type="Gene3D" id="3.40.50.12780">
    <property type="entry name" value="N-terminal domain of ligase-like"/>
    <property type="match status" value="1"/>
</dbReference>
<keyword evidence="2" id="KW-0436">Ligase</keyword>
<comment type="caution">
    <text evidence="5">The sequence shown here is derived from an EMBL/GenBank/DDBJ whole genome shotgun (WGS) entry which is preliminary data.</text>
</comment>
<evidence type="ECO:0000259" key="3">
    <source>
        <dbReference type="Pfam" id="PF00501"/>
    </source>
</evidence>
<dbReference type="Pfam" id="PF13193">
    <property type="entry name" value="AMP-binding_C"/>
    <property type="match status" value="1"/>
</dbReference>
<accession>A0AAN7TC67</accession>
<dbReference type="PROSITE" id="PS00455">
    <property type="entry name" value="AMP_BINDING"/>
    <property type="match status" value="1"/>
</dbReference>
<dbReference type="SUPFAM" id="SSF56801">
    <property type="entry name" value="Acetyl-CoA synthetase-like"/>
    <property type="match status" value="1"/>
</dbReference>
<evidence type="ECO:0000256" key="2">
    <source>
        <dbReference type="ARBA" id="ARBA00022598"/>
    </source>
</evidence>
<dbReference type="InterPro" id="IPR045851">
    <property type="entry name" value="AMP-bd_C_sf"/>
</dbReference>
<sequence length="546" mass="60479">MPTASSYKSFDIPNVDLWEFMFESPRDGDFPEEQVIYRAVDDSRRYTFSDVRNTAAAFGGALVEQWQWQEGDVLCIFSPNDVDYGPCVYGTLWAGGIIAPANPGYGAKDLAFMLKDSGAKALVAQKSLLNVALEAAKLVGMKESNIILIGDDGAGNGDATHFKNLLKPKKVSRPFKLNADEALAFLAYSSGTTGLPKGVMLSHTNIISDVLAVKATMGCNYSWKNDKILAVLPFFHIYGLTGLLHQSLHRGVEIVIMPAFNLDTFCNAIQRYKITFTYVAPPVIVQLSRSPNVQNYDLSTLRMITSGAAPLTKELVSFVHSKLKLKINQAYGLSETSPMTHVQPWEEWWTSVGSVGKLFPNMAAMYVSEDGKELPAGEKGELWLKGPNVFKGYWRNEEATKNAITPDGFFKTGDVGSQDETHNFYISDRVKELIKWNGFQVPPAELEGLLLDCPLVSDVAVVGIYLEKDHTEAPRAYIVPASDQTPSEELGRKISAWLDERVAYYKKLRGGVRFIDEVPKSPAGKILRRVLKDLAKEEDKKVKAKL</sequence>
<feature type="domain" description="AMP-binding enzyme C-terminal" evidence="4">
    <location>
        <begin position="445"/>
        <end position="525"/>
    </location>
</feature>
<organism evidence="5 6">
    <name type="scientific">Meristemomyces frigidus</name>
    <dbReference type="NCBI Taxonomy" id="1508187"/>
    <lineage>
        <taxon>Eukaryota</taxon>
        <taxon>Fungi</taxon>
        <taxon>Dikarya</taxon>
        <taxon>Ascomycota</taxon>
        <taxon>Pezizomycotina</taxon>
        <taxon>Dothideomycetes</taxon>
        <taxon>Dothideomycetidae</taxon>
        <taxon>Mycosphaerellales</taxon>
        <taxon>Teratosphaeriaceae</taxon>
        <taxon>Meristemomyces</taxon>
    </lineage>
</organism>
<evidence type="ECO:0000313" key="6">
    <source>
        <dbReference type="Proteomes" id="UP001310890"/>
    </source>
</evidence>
<name>A0AAN7TC67_9PEZI</name>